<reference evidence="2 3" key="1">
    <citation type="journal article" date="2016" name="Mol. Biol. Evol.">
        <title>Comparative Genomics of Early-Diverging Mushroom-Forming Fungi Provides Insights into the Origins of Lignocellulose Decay Capabilities.</title>
        <authorList>
            <person name="Nagy L.G."/>
            <person name="Riley R."/>
            <person name="Tritt A."/>
            <person name="Adam C."/>
            <person name="Daum C."/>
            <person name="Floudas D."/>
            <person name="Sun H."/>
            <person name="Yadav J.S."/>
            <person name="Pangilinan J."/>
            <person name="Larsson K.H."/>
            <person name="Matsuura K."/>
            <person name="Barry K."/>
            <person name="Labutti K."/>
            <person name="Kuo R."/>
            <person name="Ohm R.A."/>
            <person name="Bhattacharya S.S."/>
            <person name="Shirouzu T."/>
            <person name="Yoshinaga Y."/>
            <person name="Martin F.M."/>
            <person name="Grigoriev I.V."/>
            <person name="Hibbett D.S."/>
        </authorList>
    </citation>
    <scope>NUCLEOTIDE SEQUENCE [LARGE SCALE GENOMIC DNA]</scope>
    <source>
        <strain evidence="2 3">L-15889</strain>
    </source>
</reference>
<evidence type="ECO:0000256" key="1">
    <source>
        <dbReference type="SAM" id="MobiDB-lite"/>
    </source>
</evidence>
<evidence type="ECO:0008006" key="4">
    <source>
        <dbReference type="Google" id="ProtNLM"/>
    </source>
</evidence>
<dbReference type="OrthoDB" id="3268127at2759"/>
<dbReference type="EMBL" id="KV429051">
    <property type="protein sequence ID" value="KZT70502.1"/>
    <property type="molecule type" value="Genomic_DNA"/>
</dbReference>
<proteinExistence type="predicted"/>
<feature type="compositionally biased region" description="Low complexity" evidence="1">
    <location>
        <begin position="65"/>
        <end position="76"/>
    </location>
</feature>
<sequence>MQTLMMFSPPSTPSRPTRVHQYGALGHQPLNSSPLASSEGPSSPVSSPDVPLYARRRAQYKSNEPRAISSPSASRRQSQRRHVALGGDLFSPAPVEASASTSAVPTEEAPRKTFLRERFRARCLERAQRDRERKIKGRRNAMSEASSEGDDEMMGEDEDEEDMINDELFHRLVSSGRRKEHHAYRLSYQLDVGSSFDPVLDEAANWEYDIDDPQDSSNPCDLEDEELAAYAEEYDLHLEDLNPDDVFSYSDIDDYPLPQEDMGIAAPVQNNEIDRTTNLSQDGDVEMAM</sequence>
<gene>
    <name evidence="2" type="ORF">DAEQUDRAFT_725433</name>
</gene>
<name>A0A165RAF5_9APHY</name>
<feature type="region of interest" description="Disordered" evidence="1">
    <location>
        <begin position="265"/>
        <end position="289"/>
    </location>
</feature>
<feature type="compositionally biased region" description="Polar residues" evidence="1">
    <location>
        <begin position="268"/>
        <end position="281"/>
    </location>
</feature>
<organism evidence="2 3">
    <name type="scientific">Daedalea quercina L-15889</name>
    <dbReference type="NCBI Taxonomy" id="1314783"/>
    <lineage>
        <taxon>Eukaryota</taxon>
        <taxon>Fungi</taxon>
        <taxon>Dikarya</taxon>
        <taxon>Basidiomycota</taxon>
        <taxon>Agaricomycotina</taxon>
        <taxon>Agaricomycetes</taxon>
        <taxon>Polyporales</taxon>
        <taxon>Fomitopsis</taxon>
    </lineage>
</organism>
<dbReference type="AlphaFoldDB" id="A0A165RAF5"/>
<protein>
    <recommendedName>
        <fullName evidence="4">Transcription factor Iwr1 domain-containing protein</fullName>
    </recommendedName>
</protein>
<dbReference type="Proteomes" id="UP000076727">
    <property type="component" value="Unassembled WGS sequence"/>
</dbReference>
<feature type="region of interest" description="Disordered" evidence="1">
    <location>
        <begin position="129"/>
        <end position="158"/>
    </location>
</feature>
<feature type="compositionally biased region" description="Low complexity" evidence="1">
    <location>
        <begin position="32"/>
        <end position="51"/>
    </location>
</feature>
<accession>A0A165RAF5</accession>
<keyword evidence="3" id="KW-1185">Reference proteome</keyword>
<feature type="compositionally biased region" description="Acidic residues" evidence="1">
    <location>
        <begin position="147"/>
        <end position="158"/>
    </location>
</feature>
<feature type="region of interest" description="Disordered" evidence="1">
    <location>
        <begin position="1"/>
        <end position="111"/>
    </location>
</feature>
<evidence type="ECO:0000313" key="3">
    <source>
        <dbReference type="Proteomes" id="UP000076727"/>
    </source>
</evidence>
<evidence type="ECO:0000313" key="2">
    <source>
        <dbReference type="EMBL" id="KZT70502.1"/>
    </source>
</evidence>